<dbReference type="InterPro" id="IPR012583">
    <property type="entry name" value="RIX1_N"/>
</dbReference>
<dbReference type="PANTHER" id="PTHR34105:SF1">
    <property type="entry name" value="PROLINE-, GLUTAMIC ACID- AND LEUCINE-RICH PROTEIN 1"/>
    <property type="match status" value="1"/>
</dbReference>
<name>A0A024FTB8_9STRA</name>
<reference evidence="6 7" key="1">
    <citation type="submission" date="2012-05" db="EMBL/GenBank/DDBJ databases">
        <title>Recombination and specialization in a pathogen metapopulation.</title>
        <authorList>
            <person name="Gardiner A."/>
            <person name="Kemen E."/>
            <person name="Schultz-Larsen T."/>
            <person name="MacLean D."/>
            <person name="Van Oosterhout C."/>
            <person name="Jones J.D.G."/>
        </authorList>
    </citation>
    <scope>NUCLEOTIDE SEQUENCE [LARGE SCALE GENOMIC DNA]</scope>
    <source>
        <strain evidence="6 7">Ac Nc2</strain>
    </source>
</reference>
<evidence type="ECO:0000259" key="5">
    <source>
        <dbReference type="Pfam" id="PF08167"/>
    </source>
</evidence>
<dbReference type="GO" id="GO:0006364">
    <property type="term" value="P:rRNA processing"/>
    <property type="evidence" value="ECO:0007669"/>
    <property type="project" value="TreeGrafter"/>
</dbReference>
<dbReference type="Proteomes" id="UP000053237">
    <property type="component" value="Unassembled WGS sequence"/>
</dbReference>
<dbReference type="Pfam" id="PF08167">
    <property type="entry name" value="RIX1"/>
    <property type="match status" value="1"/>
</dbReference>
<dbReference type="OrthoDB" id="73962at2759"/>
<evidence type="ECO:0000256" key="1">
    <source>
        <dbReference type="ARBA" id="ARBA00004123"/>
    </source>
</evidence>
<comment type="subcellular location">
    <subcellularLocation>
        <location evidence="1">Nucleus</location>
    </subcellularLocation>
</comment>
<sequence>MASENVLAKNVLHCLLVSLPKEVESEEARKQLSHVIAHWIPVLSQQQVFASVSSVRVLSEFQARILSFIEANGFHRHTELSCLQLLCPFAQQCSYKVMEPFILRYLEALLNLLRSFGNDAFVYTQICILLQALFQYTQWYTSTLRREMLGNFSKLIPILITKLTEIANTATSESPSTNAQAPNPSNTAISTGIDVFKVLLQQNPTSMRSFTAKIETAISVVFHTTQYTNLDCGLCSMKCMGLLANASDNIAHSWLQITSMLIEVLHVQLDLLDGKRANATKSQQPKHWIRNSVKEHPLSGCQRANLILVRCQMAVQALLACLKNDRITEREIQQITSEIIGIVRRAVSIEVSQVGPQSMISSDGLCLPACYVHGILPGIHKVFLRVFGAFVSASGLNALRHTSAIARIFSLAFTRVHSLHRSSLYDAIATCVASLGASTISKLGPMLNLVLVHLDQELVIAQSAHARDAQVDTMIQSTKGKKRKRQQSDLVSLFDNDDIMGTPSWGSTRQRLAASSIKAAVSCVSRILLVYGGLIPIATRSKVSKLTRVLSQCDLHFDSAVEKSHWKSDITFLLLSNSISPTGSDRHMTDLSDALEFFKRNTRLPLCQMGICVGENLIHPRAPPLSIMTTLFETSHTTESIVDNDQEKLAEWKIIEPEGESDEKNEQEQEEEASWPNVTDVWTSLPSMSKVTTSPVASEKEESPKVVVPSMSAQSVEEDDFPAIVEDESDS</sequence>
<accession>A0A024FTB8</accession>
<proteinExistence type="inferred from homology"/>
<evidence type="ECO:0000256" key="3">
    <source>
        <dbReference type="ARBA" id="ARBA00023242"/>
    </source>
</evidence>
<feature type="compositionally biased region" description="Acidic residues" evidence="4">
    <location>
        <begin position="716"/>
        <end position="731"/>
    </location>
</feature>
<protein>
    <recommendedName>
        <fullName evidence="5">Pre-rRNA-processing protein RIX1 N-terminal domain-containing protein</fullName>
    </recommendedName>
</protein>
<evidence type="ECO:0000313" key="7">
    <source>
        <dbReference type="Proteomes" id="UP000053237"/>
    </source>
</evidence>
<comment type="caution">
    <text evidence="6">The sequence shown here is derived from an EMBL/GenBank/DDBJ whole genome shotgun (WGS) entry which is preliminary data.</text>
</comment>
<dbReference type="GO" id="GO:0005634">
    <property type="term" value="C:nucleus"/>
    <property type="evidence" value="ECO:0007669"/>
    <property type="project" value="UniProtKB-SubCell"/>
</dbReference>
<dbReference type="SUPFAM" id="SSF48371">
    <property type="entry name" value="ARM repeat"/>
    <property type="match status" value="1"/>
</dbReference>
<gene>
    <name evidence="6" type="ORF">BN9_095190</name>
</gene>
<dbReference type="EMBL" id="CAIX01000223">
    <property type="protein sequence ID" value="CCI10343.1"/>
    <property type="molecule type" value="Genomic_DNA"/>
</dbReference>
<dbReference type="AlphaFoldDB" id="A0A024FTB8"/>
<feature type="domain" description="Pre-rRNA-processing protein RIX1 N-terminal" evidence="5">
    <location>
        <begin position="28"/>
        <end position="222"/>
    </location>
</feature>
<feature type="compositionally biased region" description="Polar residues" evidence="4">
    <location>
        <begin position="676"/>
        <end position="696"/>
    </location>
</feature>
<keyword evidence="3" id="KW-0539">Nucleus</keyword>
<dbReference type="PANTHER" id="PTHR34105">
    <property type="entry name" value="PROLINE-, GLUTAMIC ACID- AND LEUCINE-RICH PROTEIN 1"/>
    <property type="match status" value="1"/>
</dbReference>
<dbReference type="InterPro" id="IPR016024">
    <property type="entry name" value="ARM-type_fold"/>
</dbReference>
<evidence type="ECO:0000313" key="6">
    <source>
        <dbReference type="EMBL" id="CCI10343.1"/>
    </source>
</evidence>
<evidence type="ECO:0000256" key="4">
    <source>
        <dbReference type="SAM" id="MobiDB-lite"/>
    </source>
</evidence>
<evidence type="ECO:0000256" key="2">
    <source>
        <dbReference type="ARBA" id="ARBA00010511"/>
    </source>
</evidence>
<comment type="similarity">
    <text evidence="2">Belongs to the RIX1/PELP1 family.</text>
</comment>
<feature type="compositionally biased region" description="Basic and acidic residues" evidence="4">
    <location>
        <begin position="656"/>
        <end position="667"/>
    </location>
</feature>
<feature type="region of interest" description="Disordered" evidence="4">
    <location>
        <begin position="656"/>
        <end position="731"/>
    </location>
</feature>
<organism evidence="6 7">
    <name type="scientific">Albugo candida</name>
    <dbReference type="NCBI Taxonomy" id="65357"/>
    <lineage>
        <taxon>Eukaryota</taxon>
        <taxon>Sar</taxon>
        <taxon>Stramenopiles</taxon>
        <taxon>Oomycota</taxon>
        <taxon>Peronosporomycetes</taxon>
        <taxon>Albuginales</taxon>
        <taxon>Albuginaceae</taxon>
        <taxon>Albugo</taxon>
    </lineage>
</organism>
<keyword evidence="7" id="KW-1185">Reference proteome</keyword>
<dbReference type="InParanoid" id="A0A024FTB8"/>